<dbReference type="InterPro" id="IPR015424">
    <property type="entry name" value="PyrdxlP-dep_Trfase"/>
</dbReference>
<dbReference type="InterPro" id="IPR027619">
    <property type="entry name" value="C-S_lyase_PatB-like"/>
</dbReference>
<evidence type="ECO:0000256" key="4">
    <source>
        <dbReference type="ARBA" id="ARBA00023239"/>
    </source>
</evidence>
<organism evidence="7 8">
    <name type="scientific">Falseniella ignava CCUG 37419</name>
    <dbReference type="NCBI Taxonomy" id="883112"/>
    <lineage>
        <taxon>Bacteria</taxon>
        <taxon>Bacillati</taxon>
        <taxon>Bacillota</taxon>
        <taxon>Bacilli</taxon>
        <taxon>Lactobacillales</taxon>
        <taxon>Aerococcaceae</taxon>
        <taxon>Falseniella</taxon>
    </lineage>
</organism>
<name>K1LUH4_9LACT</name>
<evidence type="ECO:0000256" key="5">
    <source>
        <dbReference type="ARBA" id="ARBA00037974"/>
    </source>
</evidence>
<dbReference type="EMBL" id="AGZE01000026">
    <property type="protein sequence ID" value="EKB55772.1"/>
    <property type="molecule type" value="Genomic_DNA"/>
</dbReference>
<dbReference type="STRING" id="883112.HMPREF9707_00959"/>
<gene>
    <name evidence="7" type="ORF">HMPREF9707_00959</name>
</gene>
<dbReference type="eggNOG" id="COG1168">
    <property type="taxonomic scope" value="Bacteria"/>
</dbReference>
<dbReference type="AlphaFoldDB" id="K1LUH4"/>
<dbReference type="InterPro" id="IPR004839">
    <property type="entry name" value="Aminotransferase_I/II_large"/>
</dbReference>
<protein>
    <recommendedName>
        <fullName evidence="2">cysteine-S-conjugate beta-lyase</fullName>
        <ecNumber evidence="2">4.4.1.13</ecNumber>
    </recommendedName>
</protein>
<keyword evidence="8" id="KW-1185">Reference proteome</keyword>
<comment type="cofactor">
    <cofactor evidence="1">
        <name>pyridoxal 5'-phosphate</name>
        <dbReference type="ChEBI" id="CHEBI:597326"/>
    </cofactor>
</comment>
<evidence type="ECO:0000256" key="2">
    <source>
        <dbReference type="ARBA" id="ARBA00012224"/>
    </source>
</evidence>
<dbReference type="CDD" id="cd00609">
    <property type="entry name" value="AAT_like"/>
    <property type="match status" value="1"/>
</dbReference>
<sequence>MKYNFTEVVDRTDMIGSRWQEMYELKGNIPPGTVPISSADMDFELAPEIVDGLKNHINHTVFGYTEPNIAYFDSVVRWMKSKHNWQIDSNWVVPMPGIVAALAVFIQEFSKPGDGVIIMDPVWPMFNEIPQRYSRKVVKNSLIIEDNEYRIDFKNLEKNAAKKENKILLFNNPHNPVGRVWTEKELIKLAQVCEEHNLLVFCDEVHEDLIYPGHTHVKLCEVSDYMRAHTIVATSPSKAFNLSGLCVSNIIISNCDLLERFKKKAEFLVLNKVNAMGLEAGKLAYNKAEPWLNNLLNLININRGLLNEIISSELPKAVVYPLEGTYLQWINLNEYQLSSKKIHEKNIENNVFLTEGDIFGDIGEGFNRINIATSTDKLTETLERYTKGISELI</sequence>
<dbReference type="PANTHER" id="PTHR43525">
    <property type="entry name" value="PROTEIN MALY"/>
    <property type="match status" value="1"/>
</dbReference>
<dbReference type="InterPro" id="IPR015422">
    <property type="entry name" value="PyrdxlP-dep_Trfase_small"/>
</dbReference>
<evidence type="ECO:0000313" key="7">
    <source>
        <dbReference type="EMBL" id="EKB55772.1"/>
    </source>
</evidence>
<dbReference type="PANTHER" id="PTHR43525:SF1">
    <property type="entry name" value="PROTEIN MALY"/>
    <property type="match status" value="1"/>
</dbReference>
<proteinExistence type="inferred from homology"/>
<dbReference type="Gene3D" id="3.40.640.10">
    <property type="entry name" value="Type I PLP-dependent aspartate aminotransferase-like (Major domain)"/>
    <property type="match status" value="1"/>
</dbReference>
<accession>K1LUH4</accession>
<keyword evidence="4" id="KW-0456">Lyase</keyword>
<dbReference type="NCBIfam" id="TIGR04350">
    <property type="entry name" value="C_S_lyase_PatB"/>
    <property type="match status" value="1"/>
</dbReference>
<keyword evidence="3" id="KW-0663">Pyridoxal phosphate</keyword>
<dbReference type="SUPFAM" id="SSF53383">
    <property type="entry name" value="PLP-dependent transferases"/>
    <property type="match status" value="1"/>
</dbReference>
<dbReference type="InterPro" id="IPR051798">
    <property type="entry name" value="Class-II_PLP-Dep_Aminotrans"/>
</dbReference>
<comment type="caution">
    <text evidence="7">The sequence shown here is derived from an EMBL/GenBank/DDBJ whole genome shotgun (WGS) entry which is preliminary data.</text>
</comment>
<dbReference type="PATRIC" id="fig|883112.3.peg.956"/>
<evidence type="ECO:0000256" key="3">
    <source>
        <dbReference type="ARBA" id="ARBA00022898"/>
    </source>
</evidence>
<dbReference type="InterPro" id="IPR015421">
    <property type="entry name" value="PyrdxlP-dep_Trfase_major"/>
</dbReference>
<dbReference type="EC" id="4.4.1.13" evidence="2"/>
<dbReference type="Pfam" id="PF00155">
    <property type="entry name" value="Aminotran_1_2"/>
    <property type="match status" value="1"/>
</dbReference>
<dbReference type="GO" id="GO:0047804">
    <property type="term" value="F:cysteine-S-conjugate beta-lyase activity"/>
    <property type="evidence" value="ECO:0007669"/>
    <property type="project" value="UniProtKB-EC"/>
</dbReference>
<evidence type="ECO:0000313" key="8">
    <source>
        <dbReference type="Proteomes" id="UP000005147"/>
    </source>
</evidence>
<dbReference type="Gene3D" id="3.90.1150.10">
    <property type="entry name" value="Aspartate Aminotransferase, domain 1"/>
    <property type="match status" value="1"/>
</dbReference>
<evidence type="ECO:0000259" key="6">
    <source>
        <dbReference type="Pfam" id="PF00155"/>
    </source>
</evidence>
<reference evidence="7 8" key="1">
    <citation type="submission" date="2012-07" db="EMBL/GenBank/DDBJ databases">
        <title>The Genome Sequence of Facklamia ignava CCUG 37419.</title>
        <authorList>
            <consortium name="The Broad Institute Genome Sequencing Platform"/>
            <person name="Earl A."/>
            <person name="Ward D."/>
            <person name="Feldgarden M."/>
            <person name="Gevers D."/>
            <person name="Huys G."/>
            <person name="Walker B."/>
            <person name="Young S.K."/>
            <person name="Zeng Q."/>
            <person name="Gargeya S."/>
            <person name="Fitzgerald M."/>
            <person name="Haas B."/>
            <person name="Abouelleil A."/>
            <person name="Alvarado L."/>
            <person name="Arachchi H.M."/>
            <person name="Berlin A.M."/>
            <person name="Chapman S.B."/>
            <person name="Goldberg J."/>
            <person name="Griggs A."/>
            <person name="Gujja S."/>
            <person name="Hansen M."/>
            <person name="Howarth C."/>
            <person name="Imamovic A."/>
            <person name="Larimer J."/>
            <person name="McCowen C."/>
            <person name="Montmayeur A."/>
            <person name="Murphy C."/>
            <person name="Neiman D."/>
            <person name="Pearson M."/>
            <person name="Priest M."/>
            <person name="Roberts A."/>
            <person name="Saif S."/>
            <person name="Shea T."/>
            <person name="Sisk P."/>
            <person name="Sykes S."/>
            <person name="Wortman J."/>
            <person name="Nusbaum C."/>
            <person name="Birren B."/>
        </authorList>
    </citation>
    <scope>NUCLEOTIDE SEQUENCE [LARGE SCALE GENOMIC DNA]</scope>
    <source>
        <strain evidence="7 8">CCUG 37419</strain>
    </source>
</reference>
<dbReference type="HOGENOM" id="CLU_017584_15_0_9"/>
<comment type="similarity">
    <text evidence="5">Belongs to the class-II pyridoxal-phosphate-dependent aminotransferase family. MalY/PatB cystathionine beta-lyase subfamily.</text>
</comment>
<feature type="domain" description="Aminotransferase class I/classII large" evidence="6">
    <location>
        <begin position="37"/>
        <end position="382"/>
    </location>
</feature>
<dbReference type="GO" id="GO:0030170">
    <property type="term" value="F:pyridoxal phosphate binding"/>
    <property type="evidence" value="ECO:0007669"/>
    <property type="project" value="InterPro"/>
</dbReference>
<evidence type="ECO:0000256" key="1">
    <source>
        <dbReference type="ARBA" id="ARBA00001933"/>
    </source>
</evidence>
<dbReference type="RefSeq" id="WP_006701606.1">
    <property type="nucleotide sequence ID" value="NZ_JH932301.1"/>
</dbReference>
<dbReference type="Proteomes" id="UP000005147">
    <property type="component" value="Unassembled WGS sequence"/>
</dbReference>